<dbReference type="Gene3D" id="3.90.1570.10">
    <property type="entry name" value="tt1808, chain A"/>
    <property type="match status" value="1"/>
</dbReference>
<evidence type="ECO:0000313" key="2">
    <source>
        <dbReference type="EMBL" id="MCP2727438.1"/>
    </source>
</evidence>
<dbReference type="Proteomes" id="UP001204953">
    <property type="component" value="Unassembled WGS sequence"/>
</dbReference>
<dbReference type="PANTHER" id="PTHR34107">
    <property type="entry name" value="SLL0198 PROTEIN-RELATED"/>
    <property type="match status" value="1"/>
</dbReference>
<dbReference type="AlphaFoldDB" id="A0AAE3KM96"/>
<dbReference type="RefSeq" id="WP_254010253.1">
    <property type="nucleotide sequence ID" value="NZ_JAMZMM010000015.1"/>
</dbReference>
<reference evidence="2" key="1">
    <citation type="submission" date="2022-06" db="EMBL/GenBank/DDBJ databases">
        <title>New cyanobacteria of genus Symplocastrum in benthos of Lake Baikal.</title>
        <authorList>
            <person name="Sorokovikova E."/>
            <person name="Tikhonova I."/>
            <person name="Krasnopeev A."/>
            <person name="Evseev P."/>
            <person name="Gladkikh A."/>
            <person name="Belykh O."/>
        </authorList>
    </citation>
    <scope>NUCLEOTIDE SEQUENCE</scope>
    <source>
        <strain evidence="2">BBK-W-15</strain>
    </source>
</reference>
<organism evidence="2 3">
    <name type="scientific">Limnofasciculus baicalensis BBK-W-15</name>
    <dbReference type="NCBI Taxonomy" id="2699891"/>
    <lineage>
        <taxon>Bacteria</taxon>
        <taxon>Bacillati</taxon>
        <taxon>Cyanobacteriota</taxon>
        <taxon>Cyanophyceae</taxon>
        <taxon>Coleofasciculales</taxon>
        <taxon>Coleofasciculaceae</taxon>
        <taxon>Limnofasciculus</taxon>
        <taxon>Limnofasciculus baicalensis</taxon>
    </lineage>
</organism>
<evidence type="ECO:0000313" key="3">
    <source>
        <dbReference type="Proteomes" id="UP001204953"/>
    </source>
</evidence>
<protein>
    <submittedName>
        <fullName evidence="2">Uma2 family endonuclease</fullName>
    </submittedName>
</protein>
<dbReference type="PANTHER" id="PTHR34107:SF2">
    <property type="entry name" value="SLL0888 PROTEIN"/>
    <property type="match status" value="1"/>
</dbReference>
<dbReference type="InterPro" id="IPR011335">
    <property type="entry name" value="Restrct_endonuc-II-like"/>
</dbReference>
<dbReference type="SUPFAM" id="SSF52980">
    <property type="entry name" value="Restriction endonuclease-like"/>
    <property type="match status" value="1"/>
</dbReference>
<keyword evidence="2" id="KW-0378">Hydrolase</keyword>
<dbReference type="InterPro" id="IPR008538">
    <property type="entry name" value="Uma2"/>
</dbReference>
<accession>A0AAE3KM96</accession>
<keyword evidence="2" id="KW-0540">Nuclease</keyword>
<dbReference type="InterPro" id="IPR012296">
    <property type="entry name" value="Nuclease_put_TT1808"/>
</dbReference>
<comment type="caution">
    <text evidence="2">The sequence shown here is derived from an EMBL/GenBank/DDBJ whole genome shotgun (WGS) entry which is preliminary data.</text>
</comment>
<dbReference type="CDD" id="cd06260">
    <property type="entry name" value="DUF820-like"/>
    <property type="match status" value="1"/>
</dbReference>
<keyword evidence="2" id="KW-0255">Endonuclease</keyword>
<dbReference type="EMBL" id="JAMZMM010000015">
    <property type="protein sequence ID" value="MCP2727438.1"/>
    <property type="molecule type" value="Genomic_DNA"/>
</dbReference>
<dbReference type="GO" id="GO:0004519">
    <property type="term" value="F:endonuclease activity"/>
    <property type="evidence" value="ECO:0007669"/>
    <property type="project" value="UniProtKB-KW"/>
</dbReference>
<sequence>MIVATKKLTFDEYLHYSDGSDTQYELVNGELIPMSLGTGKHGGIIRFLERRFEAVIEELGHPWIPLATLVGVRSPRGGRWDTSRIPDVTVLPIEQWESLANREAVIELNEAPPILVVEVVSESTKTTDYRSKRSEYAVLNIQEYWIVDPLAEVVIVCSLAEGFYDAVEFRGKNPIVSNVFPELNLTANQVLMIILSC</sequence>
<dbReference type="Pfam" id="PF05685">
    <property type="entry name" value="Uma2"/>
    <property type="match status" value="1"/>
</dbReference>
<name>A0AAE3KM96_9CYAN</name>
<keyword evidence="3" id="KW-1185">Reference proteome</keyword>
<evidence type="ECO:0000259" key="1">
    <source>
        <dbReference type="Pfam" id="PF05685"/>
    </source>
</evidence>
<feature type="domain" description="Putative restriction endonuclease" evidence="1">
    <location>
        <begin position="10"/>
        <end position="187"/>
    </location>
</feature>
<proteinExistence type="predicted"/>
<gene>
    <name evidence="2" type="ORF">NJ959_02990</name>
</gene>